<evidence type="ECO:0000256" key="1">
    <source>
        <dbReference type="SAM" id="Coils"/>
    </source>
</evidence>
<evidence type="ECO:0000313" key="2">
    <source>
        <dbReference type="EMBL" id="PSR23341.1"/>
    </source>
</evidence>
<name>A0A2T2WM79_9FIRM</name>
<dbReference type="Proteomes" id="UP000241848">
    <property type="component" value="Unassembled WGS sequence"/>
</dbReference>
<dbReference type="EMBL" id="PXYV01000006">
    <property type="protein sequence ID" value="PSR23341.1"/>
    <property type="molecule type" value="Genomic_DNA"/>
</dbReference>
<sequence length="202" mass="22272">MAVEPLQLEPELNSAVGEVMERAKREARAIIEQAEMQAEQIRQAAQDEGRRVGVEEGRQQGRQEVEQLWAELKRHLQEPLDLLDSTRNYLARLTDESTLALAAALSVSVFSRLKLERLDVLAQYIEELAASVDQEKVTVFLDPSWSPRLKALQDALTDAVSSVMLSIDDSLQTGLMRAEGPSGGALGGPLLSLKAILQEVLE</sequence>
<organism evidence="2 3">
    <name type="scientific">Sulfobacillus acidophilus</name>
    <dbReference type="NCBI Taxonomy" id="53633"/>
    <lineage>
        <taxon>Bacteria</taxon>
        <taxon>Bacillati</taxon>
        <taxon>Bacillota</taxon>
        <taxon>Clostridia</taxon>
        <taxon>Eubacteriales</taxon>
        <taxon>Clostridiales Family XVII. Incertae Sedis</taxon>
        <taxon>Sulfobacillus</taxon>
    </lineage>
</organism>
<feature type="coiled-coil region" evidence="1">
    <location>
        <begin position="20"/>
        <end position="51"/>
    </location>
</feature>
<gene>
    <name evidence="2" type="ORF">C7B45_03235</name>
</gene>
<proteinExistence type="predicted"/>
<evidence type="ECO:0000313" key="3">
    <source>
        <dbReference type="Proteomes" id="UP000241848"/>
    </source>
</evidence>
<dbReference type="Gene3D" id="1.20.5.2950">
    <property type="match status" value="1"/>
</dbReference>
<accession>A0A2T2WM79</accession>
<keyword evidence="1" id="KW-0175">Coiled coil</keyword>
<comment type="caution">
    <text evidence="2">The sequence shown here is derived from an EMBL/GenBank/DDBJ whole genome shotgun (WGS) entry which is preliminary data.</text>
</comment>
<evidence type="ECO:0008006" key="4">
    <source>
        <dbReference type="Google" id="ProtNLM"/>
    </source>
</evidence>
<reference evidence="2 3" key="1">
    <citation type="journal article" date="2014" name="BMC Genomics">
        <title>Comparison of environmental and isolate Sulfobacillus genomes reveals diverse carbon, sulfur, nitrogen, and hydrogen metabolisms.</title>
        <authorList>
            <person name="Justice N.B."/>
            <person name="Norman A."/>
            <person name="Brown C.T."/>
            <person name="Singh A."/>
            <person name="Thomas B.C."/>
            <person name="Banfield J.F."/>
        </authorList>
    </citation>
    <scope>NUCLEOTIDE SEQUENCE [LARGE SCALE GENOMIC DNA]</scope>
    <source>
        <strain evidence="2">AMDSBA3</strain>
    </source>
</reference>
<dbReference type="AlphaFoldDB" id="A0A2T2WM79"/>
<protein>
    <recommendedName>
        <fullName evidence="4">Flagellar assembly protein FliH/Type III secretion system HrpE domain-containing protein</fullName>
    </recommendedName>
</protein>